<dbReference type="InterPro" id="IPR013783">
    <property type="entry name" value="Ig-like_fold"/>
</dbReference>
<feature type="signal peptide" evidence="5">
    <location>
        <begin position="1"/>
        <end position="19"/>
    </location>
</feature>
<dbReference type="GO" id="GO:0031222">
    <property type="term" value="P:arabinan catabolic process"/>
    <property type="evidence" value="ECO:0000318"/>
    <property type="project" value="GO_Central"/>
</dbReference>
<evidence type="ECO:0000256" key="4">
    <source>
        <dbReference type="ARBA" id="ARBA00023295"/>
    </source>
</evidence>
<dbReference type="InterPro" id="IPR044993">
    <property type="entry name" value="BXL"/>
</dbReference>
<dbReference type="RefSeq" id="XP_001748410.1">
    <property type="nucleotide sequence ID" value="XM_001748358.1"/>
</dbReference>
<evidence type="ECO:0000313" key="8">
    <source>
        <dbReference type="Proteomes" id="UP000001357"/>
    </source>
</evidence>
<dbReference type="PANTHER" id="PTHR42721:SF3">
    <property type="entry name" value="BETA-D-XYLOSIDASE 5-RELATED"/>
    <property type="match status" value="1"/>
</dbReference>
<keyword evidence="4" id="KW-0326">Glycosidase</keyword>
<dbReference type="GO" id="GO:0009044">
    <property type="term" value="F:xylan 1,4-beta-xylosidase activity"/>
    <property type="evidence" value="ECO:0000318"/>
    <property type="project" value="GO_Central"/>
</dbReference>
<evidence type="ECO:0000256" key="3">
    <source>
        <dbReference type="ARBA" id="ARBA00022801"/>
    </source>
</evidence>
<comment type="similarity">
    <text evidence="1">Belongs to the glycosyl hydrolase 3 family.</text>
</comment>
<dbReference type="AlphaFoldDB" id="A9V6U1"/>
<feature type="chain" id="PRO_5002742880" description="Fibronectin type III-like domain-containing protein" evidence="5">
    <location>
        <begin position="20"/>
        <end position="781"/>
    </location>
</feature>
<dbReference type="Gene3D" id="2.60.40.10">
    <property type="entry name" value="Immunoglobulins"/>
    <property type="match status" value="1"/>
</dbReference>
<gene>
    <name evidence="7" type="ORF">MONBRDRAFT_33656</name>
</gene>
<dbReference type="Gene3D" id="3.20.20.300">
    <property type="entry name" value="Glycoside hydrolase, family 3, N-terminal domain"/>
    <property type="match status" value="1"/>
</dbReference>
<keyword evidence="8" id="KW-1185">Reference proteome</keyword>
<dbReference type="InterPro" id="IPR001764">
    <property type="entry name" value="Glyco_hydro_3_N"/>
</dbReference>
<name>A9V6U1_MONBE</name>
<proteinExistence type="inferred from homology"/>
<dbReference type="GO" id="GO:0045493">
    <property type="term" value="P:xylan catabolic process"/>
    <property type="evidence" value="ECO:0000318"/>
    <property type="project" value="GO_Central"/>
</dbReference>
<dbReference type="InterPro" id="IPR036881">
    <property type="entry name" value="Glyco_hydro_3_C_sf"/>
</dbReference>
<dbReference type="InterPro" id="IPR002772">
    <property type="entry name" value="Glyco_hydro_3_C"/>
</dbReference>
<dbReference type="Gene3D" id="3.40.50.1700">
    <property type="entry name" value="Glycoside hydrolase family 3 C-terminal domain"/>
    <property type="match status" value="1"/>
</dbReference>
<evidence type="ECO:0000256" key="1">
    <source>
        <dbReference type="ARBA" id="ARBA00005336"/>
    </source>
</evidence>
<dbReference type="eggNOG" id="ENOG502QQ55">
    <property type="taxonomic scope" value="Eukaryota"/>
</dbReference>
<feature type="domain" description="Fibronectin type III-like" evidence="6">
    <location>
        <begin position="683"/>
        <end position="759"/>
    </location>
</feature>
<dbReference type="SMART" id="SM01217">
    <property type="entry name" value="Fn3_like"/>
    <property type="match status" value="1"/>
</dbReference>
<dbReference type="InParanoid" id="A9V6U1"/>
<dbReference type="SUPFAM" id="SSF52279">
    <property type="entry name" value="Beta-D-glucan exohydrolase, C-terminal domain"/>
    <property type="match status" value="1"/>
</dbReference>
<dbReference type="GeneID" id="5893695"/>
<keyword evidence="2 5" id="KW-0732">Signal</keyword>
<dbReference type="STRING" id="81824.A9V6U1"/>
<protein>
    <recommendedName>
        <fullName evidence="6">Fibronectin type III-like domain-containing protein</fullName>
    </recommendedName>
</protein>
<dbReference type="EMBL" id="CH991563">
    <property type="protein sequence ID" value="EDQ86865.1"/>
    <property type="molecule type" value="Genomic_DNA"/>
</dbReference>
<evidence type="ECO:0000313" key="7">
    <source>
        <dbReference type="EMBL" id="EDQ86865.1"/>
    </source>
</evidence>
<keyword evidence="3" id="KW-0378">Hydrolase</keyword>
<dbReference type="GO" id="GO:0046556">
    <property type="term" value="F:alpha-L-arabinofuranosidase activity"/>
    <property type="evidence" value="ECO:0000318"/>
    <property type="project" value="GO_Central"/>
</dbReference>
<dbReference type="Pfam" id="PF01915">
    <property type="entry name" value="Glyco_hydro_3_C"/>
    <property type="match status" value="1"/>
</dbReference>
<organism evidence="7 8">
    <name type="scientific">Monosiga brevicollis</name>
    <name type="common">Choanoflagellate</name>
    <dbReference type="NCBI Taxonomy" id="81824"/>
    <lineage>
        <taxon>Eukaryota</taxon>
        <taxon>Choanoflagellata</taxon>
        <taxon>Craspedida</taxon>
        <taxon>Salpingoecidae</taxon>
        <taxon>Monosiga</taxon>
    </lineage>
</organism>
<dbReference type="SUPFAM" id="SSF51445">
    <property type="entry name" value="(Trans)glycosidases"/>
    <property type="match status" value="2"/>
</dbReference>
<evidence type="ECO:0000256" key="5">
    <source>
        <dbReference type="SAM" id="SignalP"/>
    </source>
</evidence>
<dbReference type="KEGG" id="mbr:MONBRDRAFT_33656"/>
<accession>A9V6U1</accession>
<dbReference type="InterPro" id="IPR036962">
    <property type="entry name" value="Glyco_hydro_3_N_sf"/>
</dbReference>
<dbReference type="Pfam" id="PF00933">
    <property type="entry name" value="Glyco_hydro_3"/>
    <property type="match status" value="2"/>
</dbReference>
<dbReference type="Proteomes" id="UP000001357">
    <property type="component" value="Unassembled WGS sequence"/>
</dbReference>
<dbReference type="InterPro" id="IPR026891">
    <property type="entry name" value="Fn3-like"/>
</dbReference>
<dbReference type="PROSITE" id="PS51257">
    <property type="entry name" value="PROKAR_LIPOPROTEIN"/>
    <property type="match status" value="1"/>
</dbReference>
<sequence length="781" mass="85470">MRALCGLAVVALLVACCRAQRRATAKHDLPWFDPTLPLSERVALLVNNMTIKEVSMQLSTNFDTAAPAIERLGVPSYDWRNNFLHGLVDNGIATMFPQAIGLAATWSTELLTAIGRVGAVEQRAKYNINKTANGDVPMNYGLNVWQVAGHESSTLVKPNRSSNACRGQETYGEDPVLTGTLGVAIVKGLQTLPDSADYLALGATPKHFVAYSLDKTPPRLSFDPTISMVDLRQTYFPAFKAVVQEGRATSLMCRFVILTTHKAVHICWIACLRARATNVCKPLSMTSALASRTLPHSYNGVNGYPMCASPMLDLIVRNEWGFDGFFTSDSDAIVFFVSEQNYSTNTIHAAAAALNAGVDLNSGPAYLELHDAYEHGLVTEQALRTSAERLFTFRLRTGEFDPDELVPFSSYDERNISSPVHQALNLRVAEESLVLLKNSQDVLPLDLASLKHVAIIGLSTTLATNNVTFTFEEGCDIESNDTSRIPAAVEAARQADVVFLVLGLHVCTEHANTPYHNAECEGHDRESIGLPGVQKELAESIFSAHTRVITIYVNGGPVASPIVAERSAALLEAWYGGQHAGTAVSNIIFGKVSPSGRLPYLVPPSDEDLPDILSMTMSDFPGRTYRYFQNDPLHDFGFGLSYTRFEYAAATMAPLTFNLTENLKPQLKLEVTVRNVGKRAGKEVVQVYARLRQTTALQERYPSIPLRQLLAFTKTGELKTSAEERIKLEIVLSPLQLANAHGELEYPEGVYDVFVGGVAPPRAGAPEELTRFVLRLEGSEF</sequence>
<dbReference type="InterPro" id="IPR017853">
    <property type="entry name" value="GH"/>
</dbReference>
<evidence type="ECO:0000256" key="2">
    <source>
        <dbReference type="ARBA" id="ARBA00022729"/>
    </source>
</evidence>
<reference evidence="7 8" key="1">
    <citation type="journal article" date="2008" name="Nature">
        <title>The genome of the choanoflagellate Monosiga brevicollis and the origin of metazoans.</title>
        <authorList>
            <consortium name="JGI Sequencing"/>
            <person name="King N."/>
            <person name="Westbrook M.J."/>
            <person name="Young S.L."/>
            <person name="Kuo A."/>
            <person name="Abedin M."/>
            <person name="Chapman J."/>
            <person name="Fairclough S."/>
            <person name="Hellsten U."/>
            <person name="Isogai Y."/>
            <person name="Letunic I."/>
            <person name="Marr M."/>
            <person name="Pincus D."/>
            <person name="Putnam N."/>
            <person name="Rokas A."/>
            <person name="Wright K.J."/>
            <person name="Zuzow R."/>
            <person name="Dirks W."/>
            <person name="Good M."/>
            <person name="Goodstein D."/>
            <person name="Lemons D."/>
            <person name="Li W."/>
            <person name="Lyons J.B."/>
            <person name="Morris A."/>
            <person name="Nichols S."/>
            <person name="Richter D.J."/>
            <person name="Salamov A."/>
            <person name="Bork P."/>
            <person name="Lim W.A."/>
            <person name="Manning G."/>
            <person name="Miller W.T."/>
            <person name="McGinnis W."/>
            <person name="Shapiro H."/>
            <person name="Tjian R."/>
            <person name="Grigoriev I.V."/>
            <person name="Rokhsar D."/>
        </authorList>
    </citation>
    <scope>NUCLEOTIDE SEQUENCE [LARGE SCALE GENOMIC DNA]</scope>
    <source>
        <strain evidence="8">MX1 / ATCC 50154</strain>
    </source>
</reference>
<dbReference type="PANTHER" id="PTHR42721">
    <property type="entry name" value="SUGAR HYDROLASE-RELATED"/>
    <property type="match status" value="1"/>
</dbReference>
<evidence type="ECO:0000259" key="6">
    <source>
        <dbReference type="SMART" id="SM01217"/>
    </source>
</evidence>